<gene>
    <name evidence="1" type="ORF">JYU34_020315</name>
</gene>
<reference evidence="1 2" key="1">
    <citation type="submission" date="2021-06" db="EMBL/GenBank/DDBJ databases">
        <title>A haploid diamondback moth (Plutella xylostella L.) genome assembly resolves 31 chromosomes and identifies a diamide resistance mutation.</title>
        <authorList>
            <person name="Ward C.M."/>
            <person name="Perry K.D."/>
            <person name="Baker G."/>
            <person name="Powis K."/>
            <person name="Heckel D.G."/>
            <person name="Baxter S.W."/>
        </authorList>
    </citation>
    <scope>NUCLEOTIDE SEQUENCE [LARGE SCALE GENOMIC DNA]</scope>
    <source>
        <strain evidence="1 2">LV</strain>
        <tissue evidence="1">Single pupa</tissue>
    </source>
</reference>
<sequence length="50" mass="5601">MSSAGTEHPAACAQAWCVVQAWHVETRGSSRPRRQPILHWIDTHVQLASH</sequence>
<name>A0ABQ7PU73_PLUXY</name>
<proteinExistence type="predicted"/>
<accession>A0ABQ7PU73</accession>
<evidence type="ECO:0000313" key="2">
    <source>
        <dbReference type="Proteomes" id="UP000823941"/>
    </source>
</evidence>
<organism evidence="1 2">
    <name type="scientific">Plutella xylostella</name>
    <name type="common">Diamondback moth</name>
    <name type="synonym">Plutella maculipennis</name>
    <dbReference type="NCBI Taxonomy" id="51655"/>
    <lineage>
        <taxon>Eukaryota</taxon>
        <taxon>Metazoa</taxon>
        <taxon>Ecdysozoa</taxon>
        <taxon>Arthropoda</taxon>
        <taxon>Hexapoda</taxon>
        <taxon>Insecta</taxon>
        <taxon>Pterygota</taxon>
        <taxon>Neoptera</taxon>
        <taxon>Endopterygota</taxon>
        <taxon>Lepidoptera</taxon>
        <taxon>Glossata</taxon>
        <taxon>Ditrysia</taxon>
        <taxon>Yponomeutoidea</taxon>
        <taxon>Plutellidae</taxon>
        <taxon>Plutella</taxon>
    </lineage>
</organism>
<keyword evidence="2" id="KW-1185">Reference proteome</keyword>
<evidence type="ECO:0000313" key="1">
    <source>
        <dbReference type="EMBL" id="KAG7296526.1"/>
    </source>
</evidence>
<protein>
    <submittedName>
        <fullName evidence="1">Uncharacterized protein</fullName>
    </submittedName>
</protein>
<comment type="caution">
    <text evidence="1">The sequence shown here is derived from an EMBL/GenBank/DDBJ whole genome shotgun (WGS) entry which is preliminary data.</text>
</comment>
<dbReference type="EMBL" id="JAHIBW010000028">
    <property type="protein sequence ID" value="KAG7296526.1"/>
    <property type="molecule type" value="Genomic_DNA"/>
</dbReference>
<dbReference type="Proteomes" id="UP000823941">
    <property type="component" value="Chromosome 28"/>
</dbReference>